<dbReference type="Proteomes" id="UP000652198">
    <property type="component" value="Unassembled WGS sequence"/>
</dbReference>
<evidence type="ECO:0000313" key="3">
    <source>
        <dbReference type="Proteomes" id="UP000652198"/>
    </source>
</evidence>
<comment type="caution">
    <text evidence="2">The sequence shown here is derived from an EMBL/GenBank/DDBJ whole genome shotgun (WGS) entry which is preliminary data.</text>
</comment>
<dbReference type="EMBL" id="WOEY01000071">
    <property type="protein sequence ID" value="NPT43254.1"/>
    <property type="molecule type" value="Genomic_DNA"/>
</dbReference>
<evidence type="ECO:0000256" key="1">
    <source>
        <dbReference type="SAM" id="SignalP"/>
    </source>
</evidence>
<evidence type="ECO:0008006" key="4">
    <source>
        <dbReference type="Google" id="ProtNLM"/>
    </source>
</evidence>
<feature type="chain" id="PRO_5047386756" description="Lipoprotein" evidence="1">
    <location>
        <begin position="23"/>
        <end position="133"/>
    </location>
</feature>
<proteinExistence type="predicted"/>
<evidence type="ECO:0000313" key="2">
    <source>
        <dbReference type="EMBL" id="NPT43254.1"/>
    </source>
</evidence>
<protein>
    <recommendedName>
        <fullName evidence="4">Lipoprotein</fullName>
    </recommendedName>
</protein>
<accession>A0ABX2BQT9</accession>
<gene>
    <name evidence="2" type="ORF">GNZ12_18440</name>
</gene>
<reference evidence="2 3" key="1">
    <citation type="submission" date="2019-11" db="EMBL/GenBank/DDBJ databases">
        <title>Metabolism of dissolved organic matter in forest soils.</title>
        <authorList>
            <person name="Cyle K.T."/>
            <person name="Wilhelm R.C."/>
            <person name="Martinez C.E."/>
        </authorList>
    </citation>
    <scope>NUCLEOTIDE SEQUENCE [LARGE SCALE GENOMIC DNA]</scope>
    <source>
        <strain evidence="2 3">1N</strain>
    </source>
</reference>
<organism evidence="2 3">
    <name type="scientific">Paraburkholderia solitsugae</name>
    <dbReference type="NCBI Taxonomy" id="2675748"/>
    <lineage>
        <taxon>Bacteria</taxon>
        <taxon>Pseudomonadati</taxon>
        <taxon>Pseudomonadota</taxon>
        <taxon>Betaproteobacteria</taxon>
        <taxon>Burkholderiales</taxon>
        <taxon>Burkholderiaceae</taxon>
        <taxon>Paraburkholderia</taxon>
    </lineage>
</organism>
<dbReference type="RefSeq" id="WP_172312283.1">
    <property type="nucleotide sequence ID" value="NZ_WOEY01000071.1"/>
</dbReference>
<sequence length="133" mass="14304">MRYLLASTLAVLIAAASTAAIAQTSGGSDTPKLECAIGYVTGIGGAAQSFREYLATPDRDRYRYLADNPIQCKVSDEGRASGCTGVTSLRHEKVSVYDDVDSETMAVVARVELEHGTYPVIIVVRKQDVKCEE</sequence>
<feature type="signal peptide" evidence="1">
    <location>
        <begin position="1"/>
        <end position="22"/>
    </location>
</feature>
<name>A0ABX2BQT9_9BURK</name>
<keyword evidence="1" id="KW-0732">Signal</keyword>
<keyword evidence="3" id="KW-1185">Reference proteome</keyword>